<accession>A0A1S3EAP4</accession>
<proteinExistence type="inferred from homology"/>
<dbReference type="InterPro" id="IPR053223">
    <property type="entry name" value="Prob_Methyltransferase"/>
</dbReference>
<dbReference type="GO" id="GO:0016020">
    <property type="term" value="C:membrane"/>
    <property type="evidence" value="ECO:0007669"/>
    <property type="project" value="UniProtKB-SubCell"/>
</dbReference>
<dbReference type="STRING" id="3827.A0A1S3EAP4"/>
<keyword evidence="8" id="KW-1133">Transmembrane helix</keyword>
<dbReference type="KEGG" id="cam:101498967"/>
<dbReference type="InterPro" id="IPR004159">
    <property type="entry name" value="Put_SAM_MeTrfase"/>
</dbReference>
<keyword evidence="5" id="KW-0735">Signal-anchor</keyword>
<dbReference type="PANTHER" id="PTHR44067">
    <property type="entry name" value="S-ADENOSYL-L-METHIONINE-DEPENDENT METHYLTRANSFERASE SUPERFAMILY PROTEIN-RELATED"/>
    <property type="match status" value="1"/>
</dbReference>
<dbReference type="PaxDb" id="3827-XP_004504712.1"/>
<evidence type="ECO:0000313" key="10">
    <source>
        <dbReference type="RefSeq" id="XP_004504712.1"/>
    </source>
</evidence>
<keyword evidence="9" id="KW-1185">Reference proteome</keyword>
<feature type="transmembrane region" description="Helical" evidence="8">
    <location>
        <begin position="21"/>
        <end position="46"/>
    </location>
</feature>
<evidence type="ECO:0000256" key="4">
    <source>
        <dbReference type="ARBA" id="ARBA00022679"/>
    </source>
</evidence>
<evidence type="ECO:0000256" key="8">
    <source>
        <dbReference type="SAM" id="Phobius"/>
    </source>
</evidence>
<reference evidence="9" key="1">
    <citation type="journal article" date="2013" name="Nat. Biotechnol.">
        <title>Draft genome sequence of chickpea (Cicer arietinum) provides a resource for trait improvement.</title>
        <authorList>
            <person name="Varshney R.K."/>
            <person name="Song C."/>
            <person name="Saxena R.K."/>
            <person name="Azam S."/>
            <person name="Yu S."/>
            <person name="Sharpe A.G."/>
            <person name="Cannon S."/>
            <person name="Baek J."/>
            <person name="Rosen B.D."/>
            <person name="Tar'an B."/>
            <person name="Millan T."/>
            <person name="Zhang X."/>
            <person name="Ramsay L.D."/>
            <person name="Iwata A."/>
            <person name="Wang Y."/>
            <person name="Nelson W."/>
            <person name="Farmer A.D."/>
            <person name="Gaur P.M."/>
            <person name="Soderlund C."/>
            <person name="Penmetsa R.V."/>
            <person name="Xu C."/>
            <person name="Bharti A.K."/>
            <person name="He W."/>
            <person name="Winter P."/>
            <person name="Zhao S."/>
            <person name="Hane J.K."/>
            <person name="Carrasquilla-Garcia N."/>
            <person name="Condie J.A."/>
            <person name="Upadhyaya H.D."/>
            <person name="Luo M.C."/>
            <person name="Thudi M."/>
            <person name="Gowda C.L."/>
            <person name="Singh N.P."/>
            <person name="Lichtenzveig J."/>
            <person name="Gali K.K."/>
            <person name="Rubio J."/>
            <person name="Nadarajan N."/>
            <person name="Dolezel J."/>
            <person name="Bansal K.C."/>
            <person name="Xu X."/>
            <person name="Edwards D."/>
            <person name="Zhang G."/>
            <person name="Kahl G."/>
            <person name="Gil J."/>
            <person name="Singh K.B."/>
            <person name="Datta S.K."/>
            <person name="Jackson S.A."/>
            <person name="Wang J."/>
            <person name="Cook D.R."/>
        </authorList>
    </citation>
    <scope>NUCLEOTIDE SEQUENCE [LARGE SCALE GENOMIC DNA]</scope>
    <source>
        <strain evidence="9">cv. CDC Frontier</strain>
    </source>
</reference>
<name>A0A1S3EAP4_CICAR</name>
<dbReference type="RefSeq" id="XP_004504712.1">
    <property type="nucleotide sequence ID" value="XM_004504655.3"/>
</dbReference>
<comment type="similarity">
    <text evidence="2">Belongs to the methyltransferase superfamily.</text>
</comment>
<keyword evidence="4" id="KW-0808">Transferase</keyword>
<sequence length="390" mass="43469">MNSDSKLSREEQKKKSKSKMGFTFSTMTLNLLLLIAMVATNILSLYHLSTTLQSPKSPNPHTLIPDQLLRQLHTIRATINHLTRLQPSDTKSSIPSDLLLYSHLSPIASSCHHHPDLLHKYMTYTPFSLCPSDSDLAESLILRGCHPLPRRRCFSKTPKKLSISLPQNPFPNSLPDSSVIWDRYSCKSFDCLNRQNPNLGFEPSREASKFNTYSSELDLPVQQLLQIAKTAKSVLRLGLDVGGGTGSFAAAMKLRNVTVVTTTMNVAAPYSETVALRGLVPLHVPLQQRLPIFDGVVDIVRCGRAVNRWIPVTMMEFLLFDVDRVLRGGGFLWLDHFFSKGVDLEKVYAPLIGKLGYKKVKWATGNKTDAGGVKNGELYLTALLQKPLSR</sequence>
<evidence type="ECO:0000256" key="6">
    <source>
        <dbReference type="ARBA" id="ARBA00023180"/>
    </source>
</evidence>
<reference evidence="10" key="2">
    <citation type="submission" date="2025-08" db="UniProtKB">
        <authorList>
            <consortium name="RefSeq"/>
        </authorList>
    </citation>
    <scope>IDENTIFICATION</scope>
    <source>
        <tissue evidence="10">Etiolated seedlings</tissue>
    </source>
</reference>
<dbReference type="GO" id="GO:0008168">
    <property type="term" value="F:methyltransferase activity"/>
    <property type="evidence" value="ECO:0007669"/>
    <property type="project" value="UniProtKB-KW"/>
</dbReference>
<dbReference type="OrthoDB" id="2014981at2759"/>
<dbReference type="Proteomes" id="UP000087171">
    <property type="component" value="Chromosome Ca6"/>
</dbReference>
<evidence type="ECO:0000256" key="1">
    <source>
        <dbReference type="ARBA" id="ARBA00004606"/>
    </source>
</evidence>
<dbReference type="RefSeq" id="XP_073225517.1">
    <property type="nucleotide sequence ID" value="XM_073369416.1"/>
</dbReference>
<keyword evidence="8" id="KW-0812">Transmembrane</keyword>
<dbReference type="GO" id="GO:0012505">
    <property type="term" value="C:endomembrane system"/>
    <property type="evidence" value="ECO:0007669"/>
    <property type="project" value="UniProtKB-SubCell"/>
</dbReference>
<dbReference type="AlphaFoldDB" id="A0A1S3EAP4"/>
<dbReference type="GO" id="GO:0032259">
    <property type="term" value="P:methylation"/>
    <property type="evidence" value="ECO:0007669"/>
    <property type="project" value="UniProtKB-KW"/>
</dbReference>
<comment type="subcellular location">
    <subcellularLocation>
        <location evidence="7">Endomembrane system</location>
        <topology evidence="7">Single-pass membrane protein</topology>
    </subcellularLocation>
    <subcellularLocation>
        <location evidence="1">Membrane</location>
        <topology evidence="1">Single-pass type II membrane protein</topology>
    </subcellularLocation>
</comment>
<dbReference type="GeneID" id="101498967"/>
<dbReference type="PANTHER" id="PTHR44067:SF5">
    <property type="entry name" value="EXPRESSED PROTEIN"/>
    <property type="match status" value="1"/>
</dbReference>
<dbReference type="SUPFAM" id="SSF53335">
    <property type="entry name" value="S-adenosyl-L-methionine-dependent methyltransferases"/>
    <property type="match status" value="1"/>
</dbReference>
<keyword evidence="8" id="KW-0472">Membrane</keyword>
<gene>
    <name evidence="10" type="primary">LOC101498967</name>
</gene>
<dbReference type="InterPro" id="IPR029063">
    <property type="entry name" value="SAM-dependent_MTases_sf"/>
</dbReference>
<organism evidence="9 10">
    <name type="scientific">Cicer arietinum</name>
    <name type="common">Chickpea</name>
    <name type="synonym">Garbanzo</name>
    <dbReference type="NCBI Taxonomy" id="3827"/>
    <lineage>
        <taxon>Eukaryota</taxon>
        <taxon>Viridiplantae</taxon>
        <taxon>Streptophyta</taxon>
        <taxon>Embryophyta</taxon>
        <taxon>Tracheophyta</taxon>
        <taxon>Spermatophyta</taxon>
        <taxon>Magnoliopsida</taxon>
        <taxon>eudicotyledons</taxon>
        <taxon>Gunneridae</taxon>
        <taxon>Pentapetalae</taxon>
        <taxon>rosids</taxon>
        <taxon>fabids</taxon>
        <taxon>Fabales</taxon>
        <taxon>Fabaceae</taxon>
        <taxon>Papilionoideae</taxon>
        <taxon>50 kb inversion clade</taxon>
        <taxon>NPAAA clade</taxon>
        <taxon>Hologalegina</taxon>
        <taxon>IRL clade</taxon>
        <taxon>Cicereae</taxon>
        <taxon>Cicer</taxon>
    </lineage>
</organism>
<evidence type="ECO:0000256" key="7">
    <source>
        <dbReference type="ARBA" id="ARBA00037847"/>
    </source>
</evidence>
<evidence type="ECO:0000256" key="3">
    <source>
        <dbReference type="ARBA" id="ARBA00022603"/>
    </source>
</evidence>
<keyword evidence="6" id="KW-0325">Glycoprotein</keyword>
<evidence type="ECO:0000313" key="9">
    <source>
        <dbReference type="Proteomes" id="UP000087171"/>
    </source>
</evidence>
<dbReference type="Pfam" id="PF03141">
    <property type="entry name" value="Methyltransf_29"/>
    <property type="match status" value="1"/>
</dbReference>
<dbReference type="eggNOG" id="ENOG502QVGT">
    <property type="taxonomic scope" value="Eukaryota"/>
</dbReference>
<keyword evidence="3" id="KW-0489">Methyltransferase</keyword>
<evidence type="ECO:0000256" key="5">
    <source>
        <dbReference type="ARBA" id="ARBA00022968"/>
    </source>
</evidence>
<evidence type="ECO:0000256" key="2">
    <source>
        <dbReference type="ARBA" id="ARBA00008361"/>
    </source>
</evidence>
<protein>
    <submittedName>
        <fullName evidence="10">Uncharacterized protein LOC101498967</fullName>
    </submittedName>
</protein>